<evidence type="ECO:0000313" key="3">
    <source>
        <dbReference type="Proteomes" id="UP001458880"/>
    </source>
</evidence>
<accession>A0AAW1IBZ0</accession>
<organism evidence="2 3">
    <name type="scientific">Popillia japonica</name>
    <name type="common">Japanese beetle</name>
    <dbReference type="NCBI Taxonomy" id="7064"/>
    <lineage>
        <taxon>Eukaryota</taxon>
        <taxon>Metazoa</taxon>
        <taxon>Ecdysozoa</taxon>
        <taxon>Arthropoda</taxon>
        <taxon>Hexapoda</taxon>
        <taxon>Insecta</taxon>
        <taxon>Pterygota</taxon>
        <taxon>Neoptera</taxon>
        <taxon>Endopterygota</taxon>
        <taxon>Coleoptera</taxon>
        <taxon>Polyphaga</taxon>
        <taxon>Scarabaeiformia</taxon>
        <taxon>Scarabaeidae</taxon>
        <taxon>Rutelinae</taxon>
        <taxon>Popillia</taxon>
    </lineage>
</organism>
<feature type="compositionally biased region" description="Polar residues" evidence="1">
    <location>
        <begin position="91"/>
        <end position="105"/>
    </location>
</feature>
<dbReference type="EMBL" id="JASPKY010000664">
    <property type="protein sequence ID" value="KAK9687056.1"/>
    <property type="molecule type" value="Genomic_DNA"/>
</dbReference>
<comment type="caution">
    <text evidence="2">The sequence shown here is derived from an EMBL/GenBank/DDBJ whole genome shotgun (WGS) entry which is preliminary data.</text>
</comment>
<name>A0AAW1IBZ0_POPJA</name>
<reference evidence="2 3" key="1">
    <citation type="journal article" date="2024" name="BMC Genomics">
        <title>De novo assembly and annotation of Popillia japonica's genome with initial clues to its potential as an invasive pest.</title>
        <authorList>
            <person name="Cucini C."/>
            <person name="Boschi S."/>
            <person name="Funari R."/>
            <person name="Cardaioli E."/>
            <person name="Iannotti N."/>
            <person name="Marturano G."/>
            <person name="Paoli F."/>
            <person name="Bruttini M."/>
            <person name="Carapelli A."/>
            <person name="Frati F."/>
            <person name="Nardi F."/>
        </authorList>
    </citation>
    <scope>NUCLEOTIDE SEQUENCE [LARGE SCALE GENOMIC DNA]</scope>
    <source>
        <strain evidence="2">DMR45628</strain>
    </source>
</reference>
<evidence type="ECO:0000256" key="1">
    <source>
        <dbReference type="SAM" id="MobiDB-lite"/>
    </source>
</evidence>
<feature type="region of interest" description="Disordered" evidence="1">
    <location>
        <begin position="84"/>
        <end position="105"/>
    </location>
</feature>
<sequence>MTREGCTHTVAAPGGRLLVTEKPEYLGQVLAALAVSLGPFAAGLGKGYSSPAIASLQQRDANEFLVNGQQASWLASVRDTAHRLSPHYNKGTPTNFSSTVNKLHG</sequence>
<proteinExistence type="predicted"/>
<keyword evidence="3" id="KW-1185">Reference proteome</keyword>
<gene>
    <name evidence="2" type="ORF">QE152_g36727</name>
</gene>
<evidence type="ECO:0000313" key="2">
    <source>
        <dbReference type="EMBL" id="KAK9687056.1"/>
    </source>
</evidence>
<dbReference type="Proteomes" id="UP001458880">
    <property type="component" value="Unassembled WGS sequence"/>
</dbReference>
<dbReference type="AlphaFoldDB" id="A0AAW1IBZ0"/>
<protein>
    <submittedName>
        <fullName evidence="2">Uncharacterized protein</fullName>
    </submittedName>
</protein>